<accession>A0A6V7GTH8</accession>
<proteinExistence type="predicted"/>
<feature type="non-terminal residue" evidence="1">
    <location>
        <position position="46"/>
    </location>
</feature>
<protein>
    <submittedName>
        <fullName evidence="1">Uncharacterized protein</fullName>
    </submittedName>
</protein>
<dbReference type="Proteomes" id="UP000752696">
    <property type="component" value="Unassembled WGS sequence"/>
</dbReference>
<dbReference type="EMBL" id="CAJDYZ010000523">
    <property type="protein sequence ID" value="CAD1468429.1"/>
    <property type="molecule type" value="Genomic_DNA"/>
</dbReference>
<keyword evidence="2" id="KW-1185">Reference proteome</keyword>
<name>A0A6V7GTH8_9HYME</name>
<evidence type="ECO:0000313" key="2">
    <source>
        <dbReference type="Proteomes" id="UP000752696"/>
    </source>
</evidence>
<dbReference type="AlphaFoldDB" id="A0A6V7GTH8"/>
<comment type="caution">
    <text evidence="1">The sequence shown here is derived from an EMBL/GenBank/DDBJ whole genome shotgun (WGS) entry which is preliminary data.</text>
</comment>
<organism evidence="1 2">
    <name type="scientific">Heterotrigona itama</name>
    <dbReference type="NCBI Taxonomy" id="395501"/>
    <lineage>
        <taxon>Eukaryota</taxon>
        <taxon>Metazoa</taxon>
        <taxon>Ecdysozoa</taxon>
        <taxon>Arthropoda</taxon>
        <taxon>Hexapoda</taxon>
        <taxon>Insecta</taxon>
        <taxon>Pterygota</taxon>
        <taxon>Neoptera</taxon>
        <taxon>Endopterygota</taxon>
        <taxon>Hymenoptera</taxon>
        <taxon>Apocrita</taxon>
        <taxon>Aculeata</taxon>
        <taxon>Apoidea</taxon>
        <taxon>Anthophila</taxon>
        <taxon>Apidae</taxon>
        <taxon>Heterotrigona</taxon>
    </lineage>
</organism>
<evidence type="ECO:0000313" key="1">
    <source>
        <dbReference type="EMBL" id="CAD1468429.1"/>
    </source>
</evidence>
<gene>
    <name evidence="1" type="ORF">MHI_LOCUS42412</name>
</gene>
<sequence length="46" mass="5176">MVRVAAKLGANVTIDEQLFPNLKPHADLFNICRMNLTRKFGINCTT</sequence>
<reference evidence="1" key="1">
    <citation type="submission" date="2020-07" db="EMBL/GenBank/DDBJ databases">
        <authorList>
            <person name="Nazaruddin N."/>
        </authorList>
    </citation>
    <scope>NUCLEOTIDE SEQUENCE</scope>
</reference>